<protein>
    <submittedName>
        <fullName evidence="3">XdhC family protein</fullName>
    </submittedName>
</protein>
<proteinExistence type="predicted"/>
<dbReference type="Gene3D" id="3.40.50.720">
    <property type="entry name" value="NAD(P)-binding Rossmann-like Domain"/>
    <property type="match status" value="1"/>
</dbReference>
<dbReference type="Proteomes" id="UP000316093">
    <property type="component" value="Chromosome"/>
</dbReference>
<dbReference type="InterPro" id="IPR052698">
    <property type="entry name" value="MoCofactor_Util/Proc"/>
</dbReference>
<organism evidence="3 4">
    <name type="scientific">Luteibacter pinisoli</name>
    <dbReference type="NCBI Taxonomy" id="2589080"/>
    <lineage>
        <taxon>Bacteria</taxon>
        <taxon>Pseudomonadati</taxon>
        <taxon>Pseudomonadota</taxon>
        <taxon>Gammaproteobacteria</taxon>
        <taxon>Lysobacterales</taxon>
        <taxon>Rhodanobacteraceae</taxon>
        <taxon>Luteibacter</taxon>
    </lineage>
</organism>
<dbReference type="InterPro" id="IPR027051">
    <property type="entry name" value="XdhC_Rossmann_dom"/>
</dbReference>
<dbReference type="Pfam" id="PF02625">
    <property type="entry name" value="XdhC_CoxI"/>
    <property type="match status" value="1"/>
</dbReference>
<reference evidence="3 4" key="1">
    <citation type="submission" date="2019-06" db="EMBL/GenBank/DDBJ databases">
        <title>A complete genome sequence for Luteibacter pinisoli MAH-14.</title>
        <authorList>
            <person name="Baltrus D.A."/>
        </authorList>
    </citation>
    <scope>NUCLEOTIDE SEQUENCE [LARGE SCALE GENOMIC DNA]</scope>
    <source>
        <strain evidence="3 4">MAH-14</strain>
    </source>
</reference>
<name>A0A4Y5Z3G7_9GAMM</name>
<evidence type="ECO:0000313" key="3">
    <source>
        <dbReference type="EMBL" id="QDE39446.1"/>
    </source>
</evidence>
<gene>
    <name evidence="3" type="ORF">FIV34_09645</name>
</gene>
<dbReference type="KEGG" id="lpy:FIV34_09645"/>
<evidence type="ECO:0000259" key="1">
    <source>
        <dbReference type="Pfam" id="PF02625"/>
    </source>
</evidence>
<dbReference type="RefSeq" id="WP_139982034.1">
    <property type="nucleotide sequence ID" value="NZ_CP041046.1"/>
</dbReference>
<dbReference type="PANTHER" id="PTHR30388:SF4">
    <property type="entry name" value="MOLYBDENUM COFACTOR INSERTION CHAPERONE PAOD"/>
    <property type="match status" value="1"/>
</dbReference>
<accession>A0A4Y5Z3G7</accession>
<dbReference type="Pfam" id="PF13478">
    <property type="entry name" value="XdhC_C"/>
    <property type="match status" value="1"/>
</dbReference>
<dbReference type="EMBL" id="CP041046">
    <property type="protein sequence ID" value="QDE39446.1"/>
    <property type="molecule type" value="Genomic_DNA"/>
</dbReference>
<sequence length="329" mass="34762">MAQPPSTVTVSAEQAWPAWPEYALLDDLLPSIRAFAADGPVALATLVSVENASPRPLGSEMVIAADGRIAGYVSGGCVEAAVAAEALAVLAEGRPRLLDYGVGSPVIDIQLTCGGRIGVFTRELFAATRYVDALAMARRGRFAVTVFTDRSDGAWRLENGFHAATEREYARVHEPPIRLVVVGADPATLALARLAVHAGVEVTLLRPHGPATLPPGLTLARYDNRSLSVALDNLALDPWTAVYTLSHDADVDHAVMMRALQSPAFAVGALGSRHKIPARLTRLRSAGIHDDDLRRLNMPAGLAIGAQTPQTIALSILAEVSQAARGMPP</sequence>
<keyword evidence="4" id="KW-1185">Reference proteome</keyword>
<dbReference type="AlphaFoldDB" id="A0A4Y5Z3G7"/>
<dbReference type="InterPro" id="IPR003777">
    <property type="entry name" value="XdhC_CoxI"/>
</dbReference>
<evidence type="ECO:0000259" key="2">
    <source>
        <dbReference type="Pfam" id="PF13478"/>
    </source>
</evidence>
<feature type="domain" description="XdhC- CoxI" evidence="1">
    <location>
        <begin position="36"/>
        <end position="101"/>
    </location>
</feature>
<dbReference type="PANTHER" id="PTHR30388">
    <property type="entry name" value="ALDEHYDE OXIDOREDUCTASE MOLYBDENUM COFACTOR ASSEMBLY PROTEIN"/>
    <property type="match status" value="1"/>
</dbReference>
<evidence type="ECO:0000313" key="4">
    <source>
        <dbReference type="Proteomes" id="UP000316093"/>
    </source>
</evidence>
<feature type="domain" description="XdhC Rossmann" evidence="2">
    <location>
        <begin position="179"/>
        <end position="320"/>
    </location>
</feature>
<dbReference type="OrthoDB" id="9815497at2"/>